<organism evidence="2 3">
    <name type="scientific">Enterobacter roggenkampii</name>
    <dbReference type="NCBI Taxonomy" id="1812935"/>
    <lineage>
        <taxon>Bacteria</taxon>
        <taxon>Pseudomonadati</taxon>
        <taxon>Pseudomonadota</taxon>
        <taxon>Gammaproteobacteria</taxon>
        <taxon>Enterobacterales</taxon>
        <taxon>Enterobacteriaceae</taxon>
        <taxon>Enterobacter</taxon>
        <taxon>Enterobacter cloacae complex</taxon>
    </lineage>
</organism>
<feature type="transmembrane region" description="Helical" evidence="1">
    <location>
        <begin position="75"/>
        <end position="93"/>
    </location>
</feature>
<accession>A0AAU9C3V7</accession>
<proteinExistence type="predicted"/>
<name>A0AAU9C3V7_9ENTR</name>
<reference evidence="2" key="1">
    <citation type="journal article" date="2020" name="J Glob Antimicrob Resist">
        <title>Genomic characterization of clinical Enterobacter roggenkampii co-harboring blaIMP-1- and blaGES-5-encoding IncP6 and mcr-9-encoding IncHI2 plasmids isolated in Japan.</title>
        <authorList>
            <person name="Umeda K."/>
            <person name="Nakamura H."/>
            <person name="Fukuda A."/>
            <person name="Matsumoto Y."/>
            <person name="Motooka D."/>
            <person name="Nakamura S."/>
            <person name="Yasui Y."/>
            <person name="Yoshida H."/>
            <person name="Kawahara R."/>
        </authorList>
    </citation>
    <scope>NUCLEOTIDE SEQUENCE</scope>
    <source>
        <strain evidence="2">OIPH-N260</strain>
    </source>
</reference>
<keyword evidence="1" id="KW-1133">Transmembrane helix</keyword>
<gene>
    <name evidence="2" type="ORF">OIPHN260_05260</name>
</gene>
<sequence length="94" mass="10025">MDAKTIQLLASILGLVGGTILAYSLNRVLSEMRLALNALSTSIESVVQSGDIYVFRGLDERIATANRLSGSWVRAGIYCLVGSAVLTAISIFFT</sequence>
<keyword evidence="1" id="KW-0812">Transmembrane</keyword>
<feature type="transmembrane region" description="Helical" evidence="1">
    <location>
        <begin position="6"/>
        <end position="25"/>
    </location>
</feature>
<evidence type="ECO:0000313" key="2">
    <source>
        <dbReference type="EMBL" id="BCL41024.1"/>
    </source>
</evidence>
<evidence type="ECO:0000313" key="3">
    <source>
        <dbReference type="Proteomes" id="UP000595858"/>
    </source>
</evidence>
<evidence type="ECO:0000256" key="1">
    <source>
        <dbReference type="SAM" id="Phobius"/>
    </source>
</evidence>
<dbReference type="RefSeq" id="WP_250127332.1">
    <property type="nucleotide sequence ID" value="NZ_JAMGOX010000001.1"/>
</dbReference>
<keyword evidence="1" id="KW-0472">Membrane</keyword>
<dbReference type="EMBL" id="AP023447">
    <property type="protein sequence ID" value="BCL41024.1"/>
    <property type="molecule type" value="Genomic_DNA"/>
</dbReference>
<dbReference type="AlphaFoldDB" id="A0AAU9C3V7"/>
<protein>
    <submittedName>
        <fullName evidence="2">Uncharacterized protein</fullName>
    </submittedName>
</protein>
<dbReference type="Proteomes" id="UP000595858">
    <property type="component" value="Chromosome"/>
</dbReference>